<evidence type="ECO:0000256" key="1">
    <source>
        <dbReference type="SAM" id="MobiDB-lite"/>
    </source>
</evidence>
<reference evidence="2 3" key="1">
    <citation type="journal article" date="2015" name="Nature">
        <title>rRNA introns, odd ribosomes, and small enigmatic genomes across a large radiation of phyla.</title>
        <authorList>
            <person name="Brown C.T."/>
            <person name="Hug L.A."/>
            <person name="Thomas B.C."/>
            <person name="Sharon I."/>
            <person name="Castelle C.J."/>
            <person name="Singh A."/>
            <person name="Wilkins M.J."/>
            <person name="Williams K.H."/>
            <person name="Banfield J.F."/>
        </authorList>
    </citation>
    <scope>NUCLEOTIDE SEQUENCE [LARGE SCALE GENOMIC DNA]</scope>
</reference>
<evidence type="ECO:0000313" key="2">
    <source>
        <dbReference type="EMBL" id="KKP48220.1"/>
    </source>
</evidence>
<dbReference type="EMBL" id="LBOZ01000001">
    <property type="protein sequence ID" value="KKP48220.1"/>
    <property type="molecule type" value="Genomic_DNA"/>
</dbReference>
<feature type="region of interest" description="Disordered" evidence="1">
    <location>
        <begin position="29"/>
        <end position="59"/>
    </location>
</feature>
<accession>A0A0G0CAL4</accession>
<dbReference type="AlphaFoldDB" id="A0A0G0CAL4"/>
<protein>
    <submittedName>
        <fullName evidence="2">Uncharacterized protein</fullName>
    </submittedName>
</protein>
<evidence type="ECO:0000313" key="3">
    <source>
        <dbReference type="Proteomes" id="UP000033995"/>
    </source>
</evidence>
<organism evidence="2 3">
    <name type="scientific">Candidatus Woesebacteria bacterium GW2011_GWA2_33_28</name>
    <dbReference type="NCBI Taxonomy" id="1618561"/>
    <lineage>
        <taxon>Bacteria</taxon>
        <taxon>Candidatus Woeseibacteriota</taxon>
    </lineage>
</organism>
<gene>
    <name evidence="2" type="ORF">UR38_C0001G0016</name>
</gene>
<comment type="caution">
    <text evidence="2">The sequence shown here is derived from an EMBL/GenBank/DDBJ whole genome shotgun (WGS) entry which is preliminary data.</text>
</comment>
<sequence length="59" mass="6640">MTTQAPIQTNEDKLHELEKKALGGAEVVEPLEDDNVKEGRFDTPGIYRNESPRPFGKEN</sequence>
<dbReference type="Proteomes" id="UP000033995">
    <property type="component" value="Unassembled WGS sequence"/>
</dbReference>
<name>A0A0G0CAL4_9BACT</name>
<proteinExistence type="predicted"/>